<evidence type="ECO:0000256" key="1">
    <source>
        <dbReference type="SAM" id="MobiDB-lite"/>
    </source>
</evidence>
<accession>A0A225VKZ9</accession>
<evidence type="ECO:0000313" key="3">
    <source>
        <dbReference type="Proteomes" id="UP000198211"/>
    </source>
</evidence>
<dbReference type="AlphaFoldDB" id="A0A225VKZ9"/>
<gene>
    <name evidence="2" type="ORF">PHMEG_00021692</name>
</gene>
<feature type="region of interest" description="Disordered" evidence="1">
    <location>
        <begin position="201"/>
        <end position="251"/>
    </location>
</feature>
<sequence>MLRFRKTLNASHTETGLGISRRELARGMSIPQRLDLMCPYYERMQLLFGKKANISPTATLDLGVPELDDSVVDDLDEFEDGAEKMDENSFTELTFAPLAQSAMAKSLEASTDETAFDVSVVRKATGEPKTEATYGGDHGAVLCSTSSASGIDNSAPVVPATPLASAHAATGAPDDFIVLLGTNNSAETNENADVSTNFIQTQSTPSETSSANGQLKSNSGKSPLSVTKKRKFATKSHEPKRQNQSTMPSSDLNPLKALKILVFLFQQHTLASTKPKSTT</sequence>
<reference evidence="3" key="1">
    <citation type="submission" date="2017-03" db="EMBL/GenBank/DDBJ databases">
        <title>Phytopthora megakarya and P. palmivora, two closely related causual agents of cacao black pod achieved similar genome size and gene model numbers by different mechanisms.</title>
        <authorList>
            <person name="Ali S."/>
            <person name="Shao J."/>
            <person name="Larry D.J."/>
            <person name="Kronmiller B."/>
            <person name="Shen D."/>
            <person name="Strem M.D."/>
            <person name="Melnick R.L."/>
            <person name="Guiltinan M.J."/>
            <person name="Tyler B.M."/>
            <person name="Meinhardt L.W."/>
            <person name="Bailey B.A."/>
        </authorList>
    </citation>
    <scope>NUCLEOTIDE SEQUENCE [LARGE SCALE GENOMIC DNA]</scope>
    <source>
        <strain evidence="3">zdho120</strain>
    </source>
</reference>
<comment type="caution">
    <text evidence="2">The sequence shown here is derived from an EMBL/GenBank/DDBJ whole genome shotgun (WGS) entry which is preliminary data.</text>
</comment>
<protein>
    <submittedName>
        <fullName evidence="2">Uncharacterized protein</fullName>
    </submittedName>
</protein>
<feature type="compositionally biased region" description="Polar residues" evidence="1">
    <location>
        <begin position="242"/>
        <end position="251"/>
    </location>
</feature>
<keyword evidence="3" id="KW-1185">Reference proteome</keyword>
<dbReference type="EMBL" id="NBNE01004114">
    <property type="protein sequence ID" value="OWZ06103.1"/>
    <property type="molecule type" value="Genomic_DNA"/>
</dbReference>
<proteinExistence type="predicted"/>
<name>A0A225VKZ9_9STRA</name>
<organism evidence="2 3">
    <name type="scientific">Phytophthora megakarya</name>
    <dbReference type="NCBI Taxonomy" id="4795"/>
    <lineage>
        <taxon>Eukaryota</taxon>
        <taxon>Sar</taxon>
        <taxon>Stramenopiles</taxon>
        <taxon>Oomycota</taxon>
        <taxon>Peronosporomycetes</taxon>
        <taxon>Peronosporales</taxon>
        <taxon>Peronosporaceae</taxon>
        <taxon>Phytophthora</taxon>
    </lineage>
</organism>
<evidence type="ECO:0000313" key="2">
    <source>
        <dbReference type="EMBL" id="OWZ06103.1"/>
    </source>
</evidence>
<dbReference type="OrthoDB" id="146860at2759"/>
<feature type="compositionally biased region" description="Polar residues" evidence="1">
    <location>
        <begin position="201"/>
        <end position="225"/>
    </location>
</feature>
<dbReference type="Proteomes" id="UP000198211">
    <property type="component" value="Unassembled WGS sequence"/>
</dbReference>